<comment type="caution">
    <text evidence="1">The sequence shown here is derived from an EMBL/GenBank/DDBJ whole genome shotgun (WGS) entry which is preliminary data.</text>
</comment>
<organism evidence="1 2">
    <name type="scientific">Actinomycetospora lemnae</name>
    <dbReference type="NCBI Taxonomy" id="3019891"/>
    <lineage>
        <taxon>Bacteria</taxon>
        <taxon>Bacillati</taxon>
        <taxon>Actinomycetota</taxon>
        <taxon>Actinomycetes</taxon>
        <taxon>Pseudonocardiales</taxon>
        <taxon>Pseudonocardiaceae</taxon>
        <taxon>Actinomycetospora</taxon>
    </lineage>
</organism>
<dbReference type="Gene3D" id="3.30.70.100">
    <property type="match status" value="1"/>
</dbReference>
<protein>
    <submittedName>
        <fullName evidence="1">DUF1059 domain-containing protein</fullName>
    </submittedName>
</protein>
<dbReference type="Proteomes" id="UP001300763">
    <property type="component" value="Unassembled WGS sequence"/>
</dbReference>
<dbReference type="EMBL" id="JAQZAO010000001">
    <property type="protein sequence ID" value="MDD7964377.1"/>
    <property type="molecule type" value="Genomic_DNA"/>
</dbReference>
<dbReference type="Pfam" id="PF06348">
    <property type="entry name" value="DUF1059"/>
    <property type="match status" value="1"/>
</dbReference>
<dbReference type="SUPFAM" id="SSF54909">
    <property type="entry name" value="Dimeric alpha+beta barrel"/>
    <property type="match status" value="1"/>
</dbReference>
<accession>A0ABT5SNF7</accession>
<dbReference type="InterPro" id="IPR009409">
    <property type="entry name" value="DUF1059"/>
</dbReference>
<evidence type="ECO:0000313" key="2">
    <source>
        <dbReference type="Proteomes" id="UP001300763"/>
    </source>
</evidence>
<reference evidence="1 2" key="1">
    <citation type="submission" date="2023-02" db="EMBL/GenBank/DDBJ databases">
        <title>Genome sequencing required for Actinomycetospora new species description.</title>
        <authorList>
            <person name="Saimee Y."/>
            <person name="Duangmal K."/>
        </authorList>
    </citation>
    <scope>NUCLEOTIDE SEQUENCE [LARGE SCALE GENOMIC DNA]</scope>
    <source>
        <strain evidence="1 2">DW7H6</strain>
    </source>
</reference>
<sequence length="163" mass="17519">MTRRMLDCREVPSDSGCSLTLTGTEDEVLDAGAAHAVAVHGHTDGPELREALRAHLRTAPVAAGTGSFVQVLEFRTTEPERFDELVAGWVEAIGGERTAQWYVLGADRESPGTYVEVVGFPDHEAAMRNSDHPATVQFAAKLGDLCEGPPTFRDLDVVSAMTP</sequence>
<proteinExistence type="predicted"/>
<dbReference type="RefSeq" id="WP_274198905.1">
    <property type="nucleotide sequence ID" value="NZ_JAQZAO010000001.1"/>
</dbReference>
<keyword evidence="2" id="KW-1185">Reference proteome</keyword>
<name>A0ABT5SNF7_9PSEU</name>
<evidence type="ECO:0000313" key="1">
    <source>
        <dbReference type="EMBL" id="MDD7964377.1"/>
    </source>
</evidence>
<dbReference type="InterPro" id="IPR011008">
    <property type="entry name" value="Dimeric_a/b-barrel"/>
</dbReference>
<gene>
    <name evidence="1" type="ORF">PGB27_03365</name>
</gene>